<dbReference type="Pfam" id="PF04014">
    <property type="entry name" value="MazE_antitoxin"/>
    <property type="match status" value="1"/>
</dbReference>
<keyword evidence="1" id="KW-0238">DNA-binding</keyword>
<protein>
    <submittedName>
        <fullName evidence="3">Antitoxin MazE</fullName>
    </submittedName>
</protein>
<dbReference type="NCBIfam" id="TIGR01439">
    <property type="entry name" value="lp_hng_hel_AbrB"/>
    <property type="match status" value="1"/>
</dbReference>
<dbReference type="GO" id="GO:0003677">
    <property type="term" value="F:DNA binding"/>
    <property type="evidence" value="ECO:0007669"/>
    <property type="project" value="UniProtKB-UniRule"/>
</dbReference>
<evidence type="ECO:0000259" key="2">
    <source>
        <dbReference type="PROSITE" id="PS51740"/>
    </source>
</evidence>
<evidence type="ECO:0000313" key="3">
    <source>
        <dbReference type="EMBL" id="MBB5686552.1"/>
    </source>
</evidence>
<dbReference type="SUPFAM" id="SSF89447">
    <property type="entry name" value="AbrB/MazE/MraZ-like"/>
    <property type="match status" value="1"/>
</dbReference>
<dbReference type="GO" id="GO:0097351">
    <property type="term" value="F:toxin sequestering activity"/>
    <property type="evidence" value="ECO:0007669"/>
    <property type="project" value="InterPro"/>
</dbReference>
<sequence length="76" mass="8475">MQVAKWGNSLAVRIPADVARALNIKEGDDLDVSAEDGKLKITPKPVDRESVFARMRALSKPLPKGWKFDREEANAR</sequence>
<comment type="caution">
    <text evidence="3">The sequence shown here is derived from an EMBL/GenBank/DDBJ whole genome shotgun (WGS) entry which is preliminary data.</text>
</comment>
<dbReference type="InterPro" id="IPR007159">
    <property type="entry name" value="SpoVT-AbrB_dom"/>
</dbReference>
<organism evidence="3 4">
    <name type="scientific">Sphingobium boeckii</name>
    <dbReference type="NCBI Taxonomy" id="1082345"/>
    <lineage>
        <taxon>Bacteria</taxon>
        <taxon>Pseudomonadati</taxon>
        <taxon>Pseudomonadota</taxon>
        <taxon>Alphaproteobacteria</taxon>
        <taxon>Sphingomonadales</taxon>
        <taxon>Sphingomonadaceae</taxon>
        <taxon>Sphingobium</taxon>
    </lineage>
</organism>
<dbReference type="Proteomes" id="UP000549617">
    <property type="component" value="Unassembled WGS sequence"/>
</dbReference>
<dbReference type="PROSITE" id="PS51740">
    <property type="entry name" value="SPOVT_ABRB"/>
    <property type="match status" value="1"/>
</dbReference>
<dbReference type="PANTHER" id="PTHR40516:SF1">
    <property type="entry name" value="ANTITOXIN CHPS-RELATED"/>
    <property type="match status" value="1"/>
</dbReference>
<proteinExistence type="predicted"/>
<dbReference type="SMART" id="SM00966">
    <property type="entry name" value="SpoVT_AbrB"/>
    <property type="match status" value="1"/>
</dbReference>
<dbReference type="PANTHER" id="PTHR40516">
    <property type="entry name" value="ANTITOXIN CHPS-RELATED"/>
    <property type="match status" value="1"/>
</dbReference>
<evidence type="ECO:0000256" key="1">
    <source>
        <dbReference type="PROSITE-ProRule" id="PRU01076"/>
    </source>
</evidence>
<evidence type="ECO:0000313" key="4">
    <source>
        <dbReference type="Proteomes" id="UP000549617"/>
    </source>
</evidence>
<reference evidence="3 4" key="1">
    <citation type="submission" date="2020-08" db="EMBL/GenBank/DDBJ databases">
        <title>Genomic Encyclopedia of Type Strains, Phase IV (KMG-IV): sequencing the most valuable type-strain genomes for metagenomic binning, comparative biology and taxonomic classification.</title>
        <authorList>
            <person name="Goeker M."/>
        </authorList>
    </citation>
    <scope>NUCLEOTIDE SEQUENCE [LARGE SCALE GENOMIC DNA]</scope>
    <source>
        <strain evidence="3 4">DSM 25079</strain>
    </source>
</reference>
<gene>
    <name evidence="3" type="ORF">FHS49_002576</name>
</gene>
<keyword evidence="4" id="KW-1185">Reference proteome</keyword>
<dbReference type="EMBL" id="JACIJC010000004">
    <property type="protein sequence ID" value="MBB5686552.1"/>
    <property type="molecule type" value="Genomic_DNA"/>
</dbReference>
<feature type="domain" description="SpoVT-AbrB" evidence="2">
    <location>
        <begin position="1"/>
        <end position="46"/>
    </location>
</feature>
<dbReference type="Gene3D" id="2.10.260.10">
    <property type="match status" value="1"/>
</dbReference>
<dbReference type="InterPro" id="IPR039052">
    <property type="entry name" value="Antitox_PemI-like"/>
</dbReference>
<dbReference type="InterPro" id="IPR037914">
    <property type="entry name" value="SpoVT-AbrB_sf"/>
</dbReference>
<accession>A0A7W9EEU7</accession>
<dbReference type="AlphaFoldDB" id="A0A7W9EEU7"/>
<name>A0A7W9EEU7_9SPHN</name>
<dbReference type="RefSeq" id="WP_184019083.1">
    <property type="nucleotide sequence ID" value="NZ_JACIJC010000004.1"/>
</dbReference>